<keyword evidence="4" id="KW-0472">Membrane</keyword>
<dbReference type="InterPro" id="IPR018060">
    <property type="entry name" value="HTH_AraC"/>
</dbReference>
<dbReference type="PRINTS" id="PR00032">
    <property type="entry name" value="HTHARAC"/>
</dbReference>
<feature type="transmembrane region" description="Helical" evidence="4">
    <location>
        <begin position="12"/>
        <end position="37"/>
    </location>
</feature>
<protein>
    <submittedName>
        <fullName evidence="6">AraC family transcriptional regulator</fullName>
    </submittedName>
</protein>
<keyword evidence="1" id="KW-0805">Transcription regulation</keyword>
<evidence type="ECO:0000256" key="4">
    <source>
        <dbReference type="SAM" id="Phobius"/>
    </source>
</evidence>
<dbReference type="AlphaFoldDB" id="A0A927H1S4"/>
<evidence type="ECO:0000256" key="1">
    <source>
        <dbReference type="ARBA" id="ARBA00023015"/>
    </source>
</evidence>
<dbReference type="Gene3D" id="1.10.10.60">
    <property type="entry name" value="Homeodomain-like"/>
    <property type="match status" value="2"/>
</dbReference>
<sequence length="782" mass="88957">MNWLRNYTGKSYWFKMLISIGLLSIVVVILSSAVLFYKSRNTMLDMQHESNRKMLEQVSYNLSFTDRMLTNLITSTYMDLRTAYLLDSAQPEEFKLYSSIMSFEKLQSSVPLLHSVAVYNSRNGCYYYYSETKVLNCRDDGMDGRVDRYLMKADHVPKLQLVPIYYSDSDRRISHFSFFMYNSSSGNLIGTDNGALIFNIKPEWLFSNVSEMNRLTEYSDSHLLIIDGSGNIVNDLSGNGSWDRLRDRMETRRLDDGGTHSFIDDSDGIASLVTYVSAPQNNWTLVSVQPYDAVFQVIQEMKAFTLFAVAVILLLVAVSSTLLASRLYNPVSGVLRLIRKDPDLHEPAGSARRDEFGVISTVLEKTMNEMRSLKQMQDSQSGILRGYYVRQLLMDNPHVSPFDAADKLYAGSGHGQRRYSICLFMLDDYAAFLNSHSPEDRRLYTFSIVNIVQEMISRSMHGDVVEVGGDRFVALLYDDNSGQSEPQLAERMHRFSAEVQQTIMTYYKLSLTAVFGAPAPDDAQIARLYRTVDHYAKYRFVHGKQSVIHPALVRQSEENQMESAAIELEKSWLLSIRTRSEEESARLLQELFSLIAKCRYEEMINTLLSLAAGAAHELRMAKGEGGAPDLRSVYKLILEKETIDDVRGLFAQLFHLSWEDGIDAASSETTKRQLLVATIRDIVESRYTDSSLCLQSIADMVHLSSSYVGKQFRDETGLSVAKYITQVRMNHAADLLSQSEASVNTVMERVGFVNQSYFFKLFKQHFGLTPNEYKIQYAGKHE</sequence>
<dbReference type="GO" id="GO:0043565">
    <property type="term" value="F:sequence-specific DNA binding"/>
    <property type="evidence" value="ECO:0007669"/>
    <property type="project" value="InterPro"/>
</dbReference>
<evidence type="ECO:0000259" key="5">
    <source>
        <dbReference type="PROSITE" id="PS01124"/>
    </source>
</evidence>
<keyword evidence="3" id="KW-0804">Transcription</keyword>
<gene>
    <name evidence="6" type="ORF">IDH45_17285</name>
</gene>
<dbReference type="PROSITE" id="PS01124">
    <property type="entry name" value="HTH_ARAC_FAMILY_2"/>
    <property type="match status" value="1"/>
</dbReference>
<evidence type="ECO:0000313" key="6">
    <source>
        <dbReference type="EMBL" id="MBD2863749.1"/>
    </source>
</evidence>
<evidence type="ECO:0000256" key="3">
    <source>
        <dbReference type="ARBA" id="ARBA00023163"/>
    </source>
</evidence>
<keyword evidence="2" id="KW-0238">DNA-binding</keyword>
<feature type="domain" description="HTH araC/xylS-type" evidence="5">
    <location>
        <begin position="677"/>
        <end position="776"/>
    </location>
</feature>
<name>A0A927H1S4_9BACL</name>
<keyword evidence="4" id="KW-0812">Transmembrane</keyword>
<reference evidence="6" key="1">
    <citation type="submission" date="2020-09" db="EMBL/GenBank/DDBJ databases">
        <title>A novel bacterium of genus Paenibacillus, isolated from South China Sea.</title>
        <authorList>
            <person name="Huang H."/>
            <person name="Mo K."/>
            <person name="Hu Y."/>
        </authorList>
    </citation>
    <scope>NUCLEOTIDE SEQUENCE</scope>
    <source>
        <strain evidence="6">IB182363</strain>
    </source>
</reference>
<keyword evidence="4" id="KW-1133">Transmembrane helix</keyword>
<dbReference type="Pfam" id="PF12833">
    <property type="entry name" value="HTH_18"/>
    <property type="match status" value="1"/>
</dbReference>
<evidence type="ECO:0000313" key="7">
    <source>
        <dbReference type="Proteomes" id="UP000639396"/>
    </source>
</evidence>
<dbReference type="EMBL" id="JACXJA010000022">
    <property type="protein sequence ID" value="MBD2863749.1"/>
    <property type="molecule type" value="Genomic_DNA"/>
</dbReference>
<organism evidence="6 7">
    <name type="scientific">Paenibacillus oceani</name>
    <dbReference type="NCBI Taxonomy" id="2772510"/>
    <lineage>
        <taxon>Bacteria</taxon>
        <taxon>Bacillati</taxon>
        <taxon>Bacillota</taxon>
        <taxon>Bacilli</taxon>
        <taxon>Bacillales</taxon>
        <taxon>Paenibacillaceae</taxon>
        <taxon>Paenibacillus</taxon>
    </lineage>
</organism>
<dbReference type="InterPro" id="IPR009057">
    <property type="entry name" value="Homeodomain-like_sf"/>
</dbReference>
<dbReference type="SMART" id="SM00342">
    <property type="entry name" value="HTH_ARAC"/>
    <property type="match status" value="1"/>
</dbReference>
<keyword evidence="7" id="KW-1185">Reference proteome</keyword>
<accession>A0A927H1S4</accession>
<dbReference type="InterPro" id="IPR020449">
    <property type="entry name" value="Tscrpt_reg_AraC-type_HTH"/>
</dbReference>
<dbReference type="RefSeq" id="WP_190929381.1">
    <property type="nucleotide sequence ID" value="NZ_JACXJA010000022.1"/>
</dbReference>
<dbReference type="GO" id="GO:0003700">
    <property type="term" value="F:DNA-binding transcription factor activity"/>
    <property type="evidence" value="ECO:0007669"/>
    <property type="project" value="InterPro"/>
</dbReference>
<dbReference type="PANTHER" id="PTHR43280">
    <property type="entry name" value="ARAC-FAMILY TRANSCRIPTIONAL REGULATOR"/>
    <property type="match status" value="1"/>
</dbReference>
<proteinExistence type="predicted"/>
<feature type="transmembrane region" description="Helical" evidence="4">
    <location>
        <begin position="304"/>
        <end position="328"/>
    </location>
</feature>
<dbReference type="Proteomes" id="UP000639396">
    <property type="component" value="Unassembled WGS sequence"/>
</dbReference>
<dbReference type="SUPFAM" id="SSF46689">
    <property type="entry name" value="Homeodomain-like"/>
    <property type="match status" value="1"/>
</dbReference>
<evidence type="ECO:0000256" key="2">
    <source>
        <dbReference type="ARBA" id="ARBA00023125"/>
    </source>
</evidence>
<dbReference type="PANTHER" id="PTHR43280:SF10">
    <property type="entry name" value="REGULATORY PROTEIN POCR"/>
    <property type="match status" value="1"/>
</dbReference>
<comment type="caution">
    <text evidence="6">The sequence shown here is derived from an EMBL/GenBank/DDBJ whole genome shotgun (WGS) entry which is preliminary data.</text>
</comment>